<evidence type="ECO:0000313" key="1">
    <source>
        <dbReference type="EMBL" id="TGX97628.1"/>
    </source>
</evidence>
<name>A0AC61QYW2_9FIRM</name>
<accession>A0AC61QYW2</accession>
<reference evidence="1" key="1">
    <citation type="submission" date="2019-04" db="EMBL/GenBank/DDBJ databases">
        <title>Microbes associate with the intestines of laboratory mice.</title>
        <authorList>
            <person name="Navarre W."/>
            <person name="Wong E."/>
            <person name="Huang K."/>
            <person name="Tropini C."/>
            <person name="Ng K."/>
            <person name="Yu B."/>
        </authorList>
    </citation>
    <scope>NUCLEOTIDE SEQUENCE</scope>
    <source>
        <strain evidence="1">NM72_1-8</strain>
    </source>
</reference>
<dbReference type="EMBL" id="SRZB01000028">
    <property type="protein sequence ID" value="TGX97628.1"/>
    <property type="molecule type" value="Genomic_DNA"/>
</dbReference>
<organism evidence="1 2">
    <name type="scientific">Hominisplanchenecus murintestinalis</name>
    <dbReference type="NCBI Taxonomy" id="2941517"/>
    <lineage>
        <taxon>Bacteria</taxon>
        <taxon>Bacillati</taxon>
        <taxon>Bacillota</taxon>
        <taxon>Clostridia</taxon>
        <taxon>Lachnospirales</taxon>
        <taxon>Lachnospiraceae</taxon>
        <taxon>Hominisplanchenecus</taxon>
    </lineage>
</organism>
<proteinExistence type="predicted"/>
<sequence length="805" mass="83361">MIQLINKYVTKRKEVFMTGQKRHVTRIVFTFLMMFAVASHSAYKAEAQAAFPEAVQHQTQVPEGYTAITTAAELKKLVTGETVKPETPDTDEKETESETESGSESTTESESESESELETEEQTEPEVEGGAVSRTAALPAPDGTGKYILMNDIDLSGEASWSSIAEFSGILDGNGYAIKGLKVPLIERMAGGTIRNLALVDVNIRAAGNGGALAVTLDAQGTAACEIHNVYVTGTVAGAGVVGGIAGRDISGKNMVSSAVNYAAVSSSAGTAGGVIGENGAGAASSYTKCANYGTVSSNSVAGGIVGSAYSLNGQMGMSTCTNTGNITGVNGVGGIIGYLRCDSTTAGAGVDIAGMANSGTVKGTSRIGGVAGYIYLQDSVSAYDAKITLTQSYNAGLIDSISSYSGGLAGHIQVPGTASASQAVKVENCYNLGRMKDGGNIAGEITSVSGNVLISKCFGAQIYGSATKGIIDKASNGEGTGYCTLSDCYYFSATGEYAFVSDSRVSGTATALSAAQAKTAASFKNFDFTGVWAINAAQNDGYPYLKGLSLMKASFTAPAKGTVLTDSKTEGIYKVTAAGLKVSYQGTVNTSAATVTIPSEVEIDGYRYEVTAIAVKAFYKNSNLTKVTLPQTVTVINRAAFYGCSKLKKVSGCKGVVKIYKNAFRDCTKLVTLGGTTNRITLPSAEFVGQGVFMKCRAIKSVLLSSAELTTIGTGAFRYCSNLTKMSISSPDLSHIGKLAFYKTPKLKTFIVKSSKLTTGNVGRKVFSGIKATVTFSVPSSKVSSYKSLFQSKGAGSKITVKAV</sequence>
<dbReference type="Proteomes" id="UP000307720">
    <property type="component" value="Unassembled WGS sequence"/>
</dbReference>
<evidence type="ECO:0000313" key="2">
    <source>
        <dbReference type="Proteomes" id="UP000307720"/>
    </source>
</evidence>
<comment type="caution">
    <text evidence="1">The sequence shown here is derived from an EMBL/GenBank/DDBJ whole genome shotgun (WGS) entry which is preliminary data.</text>
</comment>
<keyword evidence="2" id="KW-1185">Reference proteome</keyword>
<protein>
    <submittedName>
        <fullName evidence="1">Uncharacterized protein</fullName>
    </submittedName>
</protein>
<gene>
    <name evidence="1" type="ORF">E5357_11820</name>
</gene>